<dbReference type="InterPro" id="IPR003423">
    <property type="entry name" value="OMP_efflux"/>
</dbReference>
<keyword evidence="6" id="KW-1185">Reference proteome</keyword>
<feature type="coiled-coil region" evidence="3">
    <location>
        <begin position="398"/>
        <end position="425"/>
    </location>
</feature>
<protein>
    <submittedName>
        <fullName evidence="5">Outer membrane efflux protein</fullName>
    </submittedName>
</protein>
<sequence length="479" mass="52600">MSKIIVWGIVIFSLTGCSFAPKNERPFMPVPAHFKETGTWVPAKTVMPSPKIMPWWEVYNDPVLNQLERSIDVSNQELKKIYFRYQEAVALGQVARSGLFPSIKGTLNANRQQTSITMADPSVVPLYNNYIIGSQVNYELDVWGRIRNAVAAQNNTINATEAELAAVSLSLHAELASDYFSLRGCDESQRILDATVAAYQKALYLNKKRYDGGASPIEDVDNAETQLENAKTAAADMRLKRAQFEHAIAILIGRFPADFSLAPAQLSRKIVQVTPDLPSTLLERRPDIAAAEFRVYAANAKIGVARAAFFPVLDLTGIIGFQSQSLSNLISKPSLIWSLGPVSTLALAKPLVAQTLFEGGKLVGLLQHAKASYFETVADYRQTVLTAFQEVEDNLVAVKQLDQEIRSQKAAAQAAKRALVQANNRYYGGITTFLDVVVVENTALQTELAAVNVLTRRHIASVQLIKALGGGWVHLNKVN</sequence>
<dbReference type="Pfam" id="PF02321">
    <property type="entry name" value="OEP"/>
    <property type="match status" value="2"/>
</dbReference>
<dbReference type="EMBL" id="UGOG01000001">
    <property type="protein sequence ID" value="STX62233.1"/>
    <property type="molecule type" value="Genomic_DNA"/>
</dbReference>
<evidence type="ECO:0000313" key="4">
    <source>
        <dbReference type="EMBL" id="KTD31687.1"/>
    </source>
</evidence>
<dbReference type="PANTHER" id="PTHR30203">
    <property type="entry name" value="OUTER MEMBRANE CATION EFFLUX PROTEIN"/>
    <property type="match status" value="1"/>
</dbReference>
<evidence type="ECO:0000313" key="7">
    <source>
        <dbReference type="Proteomes" id="UP000254040"/>
    </source>
</evidence>
<evidence type="ECO:0000256" key="3">
    <source>
        <dbReference type="SAM" id="Coils"/>
    </source>
</evidence>
<comment type="similarity">
    <text evidence="1 2">Belongs to the outer membrane factor (OMF) (TC 1.B.17) family.</text>
</comment>
<keyword evidence="2" id="KW-0564">Palmitate</keyword>
<dbReference type="RefSeq" id="WP_028385324.1">
    <property type="nucleotide sequence ID" value="NZ_CAAAJG010000019.1"/>
</dbReference>
<comment type="subcellular location">
    <subcellularLocation>
        <location evidence="2">Cell outer membrane</location>
        <topology evidence="2">Lipid-anchor</topology>
    </subcellularLocation>
</comment>
<dbReference type="EMBL" id="LNYN01000035">
    <property type="protein sequence ID" value="KTD31687.1"/>
    <property type="molecule type" value="Genomic_DNA"/>
</dbReference>
<dbReference type="PROSITE" id="PS51257">
    <property type="entry name" value="PROKAR_LIPOPROTEIN"/>
    <property type="match status" value="1"/>
</dbReference>
<evidence type="ECO:0000256" key="2">
    <source>
        <dbReference type="RuleBase" id="RU362097"/>
    </source>
</evidence>
<dbReference type="Proteomes" id="UP000254040">
    <property type="component" value="Unassembled WGS sequence"/>
</dbReference>
<dbReference type="Proteomes" id="UP000054985">
    <property type="component" value="Unassembled WGS sequence"/>
</dbReference>
<reference evidence="4 6" key="1">
    <citation type="submission" date="2015-11" db="EMBL/GenBank/DDBJ databases">
        <title>Genomic analysis of 38 Legionella species identifies large and diverse effector repertoires.</title>
        <authorList>
            <person name="Burstein D."/>
            <person name="Amaro F."/>
            <person name="Zusman T."/>
            <person name="Lifshitz Z."/>
            <person name="Cohen O."/>
            <person name="Gilbert J.A."/>
            <person name="Pupko T."/>
            <person name="Shuman H.A."/>
            <person name="Segal G."/>
        </authorList>
    </citation>
    <scope>NUCLEOTIDE SEQUENCE [LARGE SCALE GENOMIC DNA]</scope>
    <source>
        <strain evidence="4 6">ATCC 43877</strain>
    </source>
</reference>
<accession>A0A378JU91</accession>
<keyword evidence="2" id="KW-1134">Transmembrane beta strand</keyword>
<keyword evidence="2" id="KW-0449">Lipoprotein</keyword>
<name>A0A378JU91_9GAMM</name>
<dbReference type="Gene3D" id="1.20.1600.10">
    <property type="entry name" value="Outer membrane efflux proteins (OEP)"/>
    <property type="match status" value="1"/>
</dbReference>
<dbReference type="Gene3D" id="2.20.200.10">
    <property type="entry name" value="Outer membrane efflux proteins (OEP)"/>
    <property type="match status" value="1"/>
</dbReference>
<dbReference type="InterPro" id="IPR010131">
    <property type="entry name" value="MdtP/NodT-like"/>
</dbReference>
<organism evidence="5 7">
    <name type="scientific">Legionella moravica</name>
    <dbReference type="NCBI Taxonomy" id="39962"/>
    <lineage>
        <taxon>Bacteria</taxon>
        <taxon>Pseudomonadati</taxon>
        <taxon>Pseudomonadota</taxon>
        <taxon>Gammaproteobacteria</taxon>
        <taxon>Legionellales</taxon>
        <taxon>Legionellaceae</taxon>
        <taxon>Legionella</taxon>
    </lineage>
</organism>
<gene>
    <name evidence="5" type="primary">ttgC</name>
    <name evidence="4" type="ORF">Lmor_2563</name>
    <name evidence="5" type="ORF">NCTC12239_01154</name>
</gene>
<evidence type="ECO:0000313" key="5">
    <source>
        <dbReference type="EMBL" id="STX62233.1"/>
    </source>
</evidence>
<keyword evidence="2" id="KW-0812">Transmembrane</keyword>
<reference evidence="5 7" key="2">
    <citation type="submission" date="2018-06" db="EMBL/GenBank/DDBJ databases">
        <authorList>
            <consortium name="Pathogen Informatics"/>
            <person name="Doyle S."/>
        </authorList>
    </citation>
    <scope>NUCLEOTIDE SEQUENCE [LARGE SCALE GENOMIC DNA]</scope>
    <source>
        <strain evidence="5 7">NCTC12239</strain>
    </source>
</reference>
<proteinExistence type="inferred from homology"/>
<evidence type="ECO:0000313" key="6">
    <source>
        <dbReference type="Proteomes" id="UP000054985"/>
    </source>
</evidence>
<dbReference type="AlphaFoldDB" id="A0A378JU91"/>
<dbReference type="PANTHER" id="PTHR30203:SF33">
    <property type="entry name" value="BLR4455 PROTEIN"/>
    <property type="match status" value="1"/>
</dbReference>
<dbReference type="GO" id="GO:0015562">
    <property type="term" value="F:efflux transmembrane transporter activity"/>
    <property type="evidence" value="ECO:0007669"/>
    <property type="project" value="InterPro"/>
</dbReference>
<dbReference type="SUPFAM" id="SSF56954">
    <property type="entry name" value="Outer membrane efflux proteins (OEP)"/>
    <property type="match status" value="1"/>
</dbReference>
<keyword evidence="2" id="KW-0472">Membrane</keyword>
<dbReference type="NCBIfam" id="TIGR01845">
    <property type="entry name" value="outer_NodT"/>
    <property type="match status" value="1"/>
</dbReference>
<dbReference type="OrthoDB" id="9770517at2"/>
<dbReference type="STRING" id="39962.Lmor_2563"/>
<dbReference type="GO" id="GO:0009279">
    <property type="term" value="C:cell outer membrane"/>
    <property type="evidence" value="ECO:0007669"/>
    <property type="project" value="UniProtKB-SubCell"/>
</dbReference>
<evidence type="ECO:0000256" key="1">
    <source>
        <dbReference type="ARBA" id="ARBA00007613"/>
    </source>
</evidence>
<keyword evidence="3" id="KW-0175">Coiled coil</keyword>